<dbReference type="Proteomes" id="UP000199302">
    <property type="component" value="Unassembled WGS sequence"/>
</dbReference>
<dbReference type="STRING" id="871652.SAMN04515673_10457"/>
<dbReference type="EMBL" id="FOYI01000004">
    <property type="protein sequence ID" value="SFR06187.1"/>
    <property type="molecule type" value="Genomic_DNA"/>
</dbReference>
<gene>
    <name evidence="1" type="ORF">SAMN04515673_10457</name>
</gene>
<dbReference type="RefSeq" id="WP_092078698.1">
    <property type="nucleotide sequence ID" value="NZ_FOYI01000004.1"/>
</dbReference>
<reference evidence="1 2" key="1">
    <citation type="submission" date="2016-10" db="EMBL/GenBank/DDBJ databases">
        <authorList>
            <person name="de Groot N.N."/>
        </authorList>
    </citation>
    <scope>NUCLEOTIDE SEQUENCE [LARGE SCALE GENOMIC DNA]</scope>
    <source>
        <strain evidence="2">KMM 9023,NRIC 0796,JCM 17311,KCTC 23692</strain>
    </source>
</reference>
<accession>A0A1I6DLC6</accession>
<proteinExistence type="predicted"/>
<dbReference type="AlphaFoldDB" id="A0A1I6DLC6"/>
<keyword evidence="2" id="KW-1185">Reference proteome</keyword>
<organism evidence="1 2">
    <name type="scientific">Poseidonocella sedimentorum</name>
    <dbReference type="NCBI Taxonomy" id="871652"/>
    <lineage>
        <taxon>Bacteria</taxon>
        <taxon>Pseudomonadati</taxon>
        <taxon>Pseudomonadota</taxon>
        <taxon>Alphaproteobacteria</taxon>
        <taxon>Rhodobacterales</taxon>
        <taxon>Roseobacteraceae</taxon>
        <taxon>Poseidonocella</taxon>
    </lineage>
</organism>
<sequence length="98" mass="10738">MHFLIQIPAKGFLMQLEPEHLAHFREALEASSITAAFCRVGGGLVIIADHETPGHLMAELRKHQILDAEVTPLVPLSSVLEGYMEHKATGRVGKELVS</sequence>
<evidence type="ECO:0000313" key="1">
    <source>
        <dbReference type="EMBL" id="SFR06187.1"/>
    </source>
</evidence>
<protein>
    <submittedName>
        <fullName evidence="1">Uncharacterized protein</fullName>
    </submittedName>
</protein>
<name>A0A1I6DLC6_9RHOB</name>
<evidence type="ECO:0000313" key="2">
    <source>
        <dbReference type="Proteomes" id="UP000199302"/>
    </source>
</evidence>
<dbReference type="OrthoDB" id="9255949at2"/>